<keyword evidence="4" id="KW-1185">Reference proteome</keyword>
<feature type="signal peptide" evidence="1">
    <location>
        <begin position="1"/>
        <end position="23"/>
    </location>
</feature>
<protein>
    <submittedName>
        <fullName evidence="2">Uncharacterized protein</fullName>
    </submittedName>
</protein>
<dbReference type="AlphaFoldDB" id="A0A813USI3"/>
<comment type="caution">
    <text evidence="2">The sequence shown here is derived from an EMBL/GenBank/DDBJ whole genome shotgun (WGS) entry which is preliminary data.</text>
</comment>
<evidence type="ECO:0000256" key="1">
    <source>
        <dbReference type="SAM" id="SignalP"/>
    </source>
</evidence>
<gene>
    <name evidence="2" type="ORF">JXQ802_LOCUS5648</name>
    <name evidence="3" type="ORF">PYM288_LOCUS7347</name>
</gene>
<feature type="chain" id="PRO_5036409436" evidence="1">
    <location>
        <begin position="24"/>
        <end position="67"/>
    </location>
</feature>
<proteinExistence type="predicted"/>
<keyword evidence="1" id="KW-0732">Signal</keyword>
<evidence type="ECO:0000313" key="4">
    <source>
        <dbReference type="Proteomes" id="UP000663870"/>
    </source>
</evidence>
<dbReference type="EMBL" id="CAJNOH010000088">
    <property type="protein sequence ID" value="CAF0856760.1"/>
    <property type="molecule type" value="Genomic_DNA"/>
</dbReference>
<evidence type="ECO:0000313" key="3">
    <source>
        <dbReference type="EMBL" id="CAF0856760.1"/>
    </source>
</evidence>
<sequence length="67" mass="7232">MKSKATFVIVLMVIMVMVSLCEGTCEWYGTTPYCEGTCPSGYYRSAATQCSGYSPGCWTGSKVCCCT</sequence>
<accession>A0A813USI3</accession>
<organism evidence="2 4">
    <name type="scientific">Rotaria sordida</name>
    <dbReference type="NCBI Taxonomy" id="392033"/>
    <lineage>
        <taxon>Eukaryota</taxon>
        <taxon>Metazoa</taxon>
        <taxon>Spiralia</taxon>
        <taxon>Gnathifera</taxon>
        <taxon>Rotifera</taxon>
        <taxon>Eurotatoria</taxon>
        <taxon>Bdelloidea</taxon>
        <taxon>Philodinida</taxon>
        <taxon>Philodinidae</taxon>
        <taxon>Rotaria</taxon>
    </lineage>
</organism>
<evidence type="ECO:0000313" key="2">
    <source>
        <dbReference type="EMBL" id="CAF0830134.1"/>
    </source>
</evidence>
<reference evidence="2" key="1">
    <citation type="submission" date="2021-02" db="EMBL/GenBank/DDBJ databases">
        <authorList>
            <person name="Nowell W R."/>
        </authorList>
    </citation>
    <scope>NUCLEOTIDE SEQUENCE</scope>
</reference>
<dbReference type="EMBL" id="CAJNOL010000084">
    <property type="protein sequence ID" value="CAF0830134.1"/>
    <property type="molecule type" value="Genomic_DNA"/>
</dbReference>
<dbReference type="Proteomes" id="UP000663870">
    <property type="component" value="Unassembled WGS sequence"/>
</dbReference>
<dbReference type="Proteomes" id="UP000663854">
    <property type="component" value="Unassembled WGS sequence"/>
</dbReference>
<name>A0A813USI3_9BILA</name>